<keyword evidence="1" id="KW-1133">Transmembrane helix</keyword>
<feature type="transmembrane region" description="Helical" evidence="1">
    <location>
        <begin position="75"/>
        <end position="98"/>
    </location>
</feature>
<keyword evidence="3" id="KW-1185">Reference proteome</keyword>
<evidence type="ECO:0000313" key="2">
    <source>
        <dbReference type="EMBL" id="MER2491048.1"/>
    </source>
</evidence>
<organism evidence="2 3">
    <name type="scientific">Catenovulum sediminis</name>
    <dbReference type="NCBI Taxonomy" id="1740262"/>
    <lineage>
        <taxon>Bacteria</taxon>
        <taxon>Pseudomonadati</taxon>
        <taxon>Pseudomonadota</taxon>
        <taxon>Gammaproteobacteria</taxon>
        <taxon>Alteromonadales</taxon>
        <taxon>Alteromonadaceae</taxon>
        <taxon>Catenovulum</taxon>
    </lineage>
</organism>
<keyword evidence="1" id="KW-0812">Transmembrane</keyword>
<gene>
    <name evidence="2" type="ORF">ABS311_04050</name>
</gene>
<name>A0ABV1RDN6_9ALTE</name>
<sequence>MTVLNKLVSFLMIISTLLLIAYSALLVTDIWELSSKVGSKLPYIYIQRSTVFFVACAFFIALASSYFSGNSRKNIVIGVNVFLIFGWIISIFTDFIGVSPFS</sequence>
<keyword evidence="1" id="KW-0472">Membrane</keyword>
<proteinExistence type="predicted"/>
<dbReference type="EMBL" id="JBELOE010000079">
    <property type="protein sequence ID" value="MER2491048.1"/>
    <property type="molecule type" value="Genomic_DNA"/>
</dbReference>
<dbReference type="Proteomes" id="UP001467690">
    <property type="component" value="Unassembled WGS sequence"/>
</dbReference>
<reference evidence="2 3" key="1">
    <citation type="submission" date="2024-06" db="EMBL/GenBank/DDBJ databases">
        <authorList>
            <person name="Chen R.Y."/>
        </authorList>
    </citation>
    <scope>NUCLEOTIDE SEQUENCE [LARGE SCALE GENOMIC DNA]</scope>
    <source>
        <strain evidence="2 3">D2</strain>
    </source>
</reference>
<accession>A0ABV1RDN6</accession>
<dbReference type="RefSeq" id="WP_350400783.1">
    <property type="nucleotide sequence ID" value="NZ_JBELOE010000079.1"/>
</dbReference>
<protein>
    <submittedName>
        <fullName evidence="2">Uncharacterized protein</fullName>
    </submittedName>
</protein>
<evidence type="ECO:0000256" key="1">
    <source>
        <dbReference type="SAM" id="Phobius"/>
    </source>
</evidence>
<comment type="caution">
    <text evidence="2">The sequence shown here is derived from an EMBL/GenBank/DDBJ whole genome shotgun (WGS) entry which is preliminary data.</text>
</comment>
<feature type="transmembrane region" description="Helical" evidence="1">
    <location>
        <begin position="45"/>
        <end position="63"/>
    </location>
</feature>
<evidence type="ECO:0000313" key="3">
    <source>
        <dbReference type="Proteomes" id="UP001467690"/>
    </source>
</evidence>
<feature type="transmembrane region" description="Helical" evidence="1">
    <location>
        <begin position="7"/>
        <end position="25"/>
    </location>
</feature>